<dbReference type="AlphaFoldDB" id="B8M182"/>
<proteinExistence type="predicted"/>
<dbReference type="Proteomes" id="UP000001745">
    <property type="component" value="Unassembled WGS sequence"/>
</dbReference>
<evidence type="ECO:0000313" key="2">
    <source>
        <dbReference type="EMBL" id="EED21024.1"/>
    </source>
</evidence>
<dbReference type="GeneID" id="8105135"/>
<feature type="compositionally biased region" description="Low complexity" evidence="1">
    <location>
        <begin position="99"/>
        <end position="108"/>
    </location>
</feature>
<dbReference type="VEuPathDB" id="FungiDB:TSTA_082570"/>
<accession>B8M182</accession>
<dbReference type="EMBL" id="EQ962653">
    <property type="protein sequence ID" value="EED21024.1"/>
    <property type="molecule type" value="Genomic_DNA"/>
</dbReference>
<evidence type="ECO:0000256" key="1">
    <source>
        <dbReference type="SAM" id="MobiDB-lite"/>
    </source>
</evidence>
<feature type="compositionally biased region" description="Pro residues" evidence="1">
    <location>
        <begin position="59"/>
        <end position="84"/>
    </location>
</feature>
<reference evidence="3" key="1">
    <citation type="journal article" date="2015" name="Genome Announc.">
        <title>Genome sequence of the AIDS-associated pathogen Penicillium marneffei (ATCC18224) and its near taxonomic relative Talaromyces stipitatus (ATCC10500).</title>
        <authorList>
            <person name="Nierman W.C."/>
            <person name="Fedorova-Abrams N.D."/>
            <person name="Andrianopoulos A."/>
        </authorList>
    </citation>
    <scope>NUCLEOTIDE SEQUENCE [LARGE SCALE GENOMIC DNA]</scope>
    <source>
        <strain evidence="3">ATCC 10500 / CBS 375.48 / QM 6759 / NRRL 1006</strain>
    </source>
</reference>
<gene>
    <name evidence="2" type="ORF">TSTA_082570</name>
</gene>
<feature type="region of interest" description="Disordered" evidence="1">
    <location>
        <begin position="55"/>
        <end position="111"/>
    </location>
</feature>
<dbReference type="RefSeq" id="XP_002477987.1">
    <property type="nucleotide sequence ID" value="XM_002477942.1"/>
</dbReference>
<name>B8M182_TALSN</name>
<evidence type="ECO:0000313" key="3">
    <source>
        <dbReference type="Proteomes" id="UP000001745"/>
    </source>
</evidence>
<sequence>MREKKERKENEQLPLKRANLYAKDEWSCSDSRLVARVHLHPAIPLLLLLPPALPLLRPLQPPLPPPAPEPTETTPPPPPAPTPATPTTTATPPTPPSAPASTASPTATGPVYPGAVSSCKNYVLVVSGDYSFSHNE</sequence>
<protein>
    <submittedName>
        <fullName evidence="2">Uncharacterized protein</fullName>
    </submittedName>
</protein>
<dbReference type="InParanoid" id="B8M182"/>
<keyword evidence="3" id="KW-1185">Reference proteome</keyword>
<dbReference type="HOGENOM" id="CLU_1876817_0_0_1"/>
<organism evidence="2 3">
    <name type="scientific">Talaromyces stipitatus (strain ATCC 10500 / CBS 375.48 / QM 6759 / NRRL 1006)</name>
    <name type="common">Penicillium stipitatum</name>
    <dbReference type="NCBI Taxonomy" id="441959"/>
    <lineage>
        <taxon>Eukaryota</taxon>
        <taxon>Fungi</taxon>
        <taxon>Dikarya</taxon>
        <taxon>Ascomycota</taxon>
        <taxon>Pezizomycotina</taxon>
        <taxon>Eurotiomycetes</taxon>
        <taxon>Eurotiomycetidae</taxon>
        <taxon>Eurotiales</taxon>
        <taxon>Trichocomaceae</taxon>
        <taxon>Talaromyces</taxon>
        <taxon>Talaromyces sect. Talaromyces</taxon>
    </lineage>
</organism>